<name>A0ABQ3E3Q4_9ACTN</name>
<sequence>MTRAPVPAALVDRLARTRPDAAATTALRAGLHARRLLLFKSLLARLDRQAAAAAPAARARFARHWQLLEHAERRDPAPVREVLDYPLTGAWLAGALTAPEGPALDRHLAYFGSIAATAALRAGCDLRITLDAPAGLLSLPGLGNLRCPAHRAELHARGHVVRITGGGPAGALLLRSTTGRGRPTGGGPGWSALRVLAGGTAVLDDLHPYRVPPHGMGAAAMHAADRTTVAREPWPCLWRRALALIDGTDPGRAAEIRAMQRVLVPLVPVTTTAYDRRHPMSATLRAAPGGVLTSLPAGPRELAEVLVHETHHTKMAALHERVPLYRPGGDGLHRVGWRPDPRPVVGVLQGAYAHLALMDLWRRAATGPASPDAWRRRAGEQFAQHREQVAEALSILQESDELTNEGRQFTGGMQEHYASLGAAPPAFE</sequence>
<dbReference type="EMBL" id="BMVO01000023">
    <property type="protein sequence ID" value="GHB22735.1"/>
    <property type="molecule type" value="Genomic_DNA"/>
</dbReference>
<reference evidence="2" key="1">
    <citation type="journal article" date="2019" name="Int. J. Syst. Evol. Microbiol.">
        <title>The Global Catalogue of Microorganisms (GCM) 10K type strain sequencing project: providing services to taxonomists for standard genome sequencing and annotation.</title>
        <authorList>
            <consortium name="The Broad Institute Genomics Platform"/>
            <consortium name="The Broad Institute Genome Sequencing Center for Infectious Disease"/>
            <person name="Wu L."/>
            <person name="Ma J."/>
        </authorList>
    </citation>
    <scope>NUCLEOTIDE SEQUENCE [LARGE SCALE GENOMIC DNA]</scope>
    <source>
        <strain evidence="2">JCM 4737</strain>
    </source>
</reference>
<comment type="caution">
    <text evidence="1">The sequence shown here is derived from an EMBL/GenBank/DDBJ whole genome shotgun (WGS) entry which is preliminary data.</text>
</comment>
<organism evidence="1 2">
    <name type="scientific">Streptomyces chryseus</name>
    <dbReference type="NCBI Taxonomy" id="68186"/>
    <lineage>
        <taxon>Bacteria</taxon>
        <taxon>Bacillati</taxon>
        <taxon>Actinomycetota</taxon>
        <taxon>Actinomycetes</taxon>
        <taxon>Kitasatosporales</taxon>
        <taxon>Streptomycetaceae</taxon>
        <taxon>Streptomyces</taxon>
    </lineage>
</organism>
<proteinExistence type="predicted"/>
<dbReference type="RefSeq" id="WP_170198312.1">
    <property type="nucleotide sequence ID" value="NZ_BMVO01000023.1"/>
</dbReference>
<dbReference type="InterPro" id="IPR026337">
    <property type="entry name" value="AKG_HExxH"/>
</dbReference>
<dbReference type="Proteomes" id="UP000599437">
    <property type="component" value="Unassembled WGS sequence"/>
</dbReference>
<protein>
    <submittedName>
        <fullName evidence="1">HEXXH motif domain-containing protein</fullName>
    </submittedName>
</protein>
<evidence type="ECO:0000313" key="2">
    <source>
        <dbReference type="Proteomes" id="UP000599437"/>
    </source>
</evidence>
<evidence type="ECO:0000313" key="1">
    <source>
        <dbReference type="EMBL" id="GHB22735.1"/>
    </source>
</evidence>
<dbReference type="NCBIfam" id="TIGR04267">
    <property type="entry name" value="mod_HExxH"/>
    <property type="match status" value="1"/>
</dbReference>
<gene>
    <name evidence="1" type="ORF">GCM10010346_52850</name>
</gene>
<keyword evidence="2" id="KW-1185">Reference proteome</keyword>
<accession>A0ABQ3E3Q4</accession>